<dbReference type="Proteomes" id="UP000050544">
    <property type="component" value="Unassembled WGS sequence"/>
</dbReference>
<dbReference type="PRINTS" id="PR00953">
    <property type="entry name" value="TYPE3IMRPROT"/>
</dbReference>
<keyword evidence="4 10" id="KW-1003">Cell membrane</keyword>
<keyword evidence="12" id="KW-1185">Reference proteome</keyword>
<dbReference type="OrthoDB" id="9807748at2"/>
<dbReference type="Pfam" id="PF01311">
    <property type="entry name" value="Bac_export_1"/>
    <property type="match status" value="1"/>
</dbReference>
<evidence type="ECO:0000256" key="2">
    <source>
        <dbReference type="ARBA" id="ARBA00009772"/>
    </source>
</evidence>
<feature type="transmembrane region" description="Helical" evidence="10">
    <location>
        <begin position="169"/>
        <end position="198"/>
    </location>
</feature>
<dbReference type="InterPro" id="IPR002010">
    <property type="entry name" value="T3SS_IM_R"/>
</dbReference>
<dbReference type="PANTHER" id="PTHR30065">
    <property type="entry name" value="FLAGELLAR BIOSYNTHETIC PROTEIN FLIR"/>
    <property type="match status" value="1"/>
</dbReference>
<dbReference type="EMBL" id="LGKO01000002">
    <property type="protein sequence ID" value="KPL84135.1"/>
    <property type="molecule type" value="Genomic_DNA"/>
</dbReference>
<dbReference type="NCBIfam" id="TIGR01400">
    <property type="entry name" value="fliR"/>
    <property type="match status" value="1"/>
</dbReference>
<dbReference type="STRING" id="869279.SE15_02875"/>
<evidence type="ECO:0000256" key="7">
    <source>
        <dbReference type="ARBA" id="ARBA00023136"/>
    </source>
</evidence>
<comment type="function">
    <text evidence="1 10">Role in flagellar biosynthesis.</text>
</comment>
<evidence type="ECO:0000313" key="12">
    <source>
        <dbReference type="Proteomes" id="UP000050544"/>
    </source>
</evidence>
<organism evidence="11 12">
    <name type="scientific">Thermanaerothrix daxensis</name>
    <dbReference type="NCBI Taxonomy" id="869279"/>
    <lineage>
        <taxon>Bacteria</taxon>
        <taxon>Bacillati</taxon>
        <taxon>Chloroflexota</taxon>
        <taxon>Anaerolineae</taxon>
        <taxon>Anaerolineales</taxon>
        <taxon>Anaerolineaceae</taxon>
        <taxon>Thermanaerothrix</taxon>
    </lineage>
</organism>
<evidence type="ECO:0000313" key="11">
    <source>
        <dbReference type="EMBL" id="KPL84135.1"/>
    </source>
</evidence>
<dbReference type="GO" id="GO:0006605">
    <property type="term" value="P:protein targeting"/>
    <property type="evidence" value="ECO:0007669"/>
    <property type="project" value="UniProtKB-UniRule"/>
</dbReference>
<evidence type="ECO:0000256" key="4">
    <source>
        <dbReference type="ARBA" id="ARBA00022475"/>
    </source>
</evidence>
<dbReference type="RefSeq" id="WP_054520585.1">
    <property type="nucleotide sequence ID" value="NZ_LGKO01000002.1"/>
</dbReference>
<evidence type="ECO:0000256" key="9">
    <source>
        <dbReference type="NCBIfam" id="TIGR01400"/>
    </source>
</evidence>
<evidence type="ECO:0000256" key="6">
    <source>
        <dbReference type="ARBA" id="ARBA00022989"/>
    </source>
</evidence>
<proteinExistence type="inferred from homology"/>
<evidence type="ECO:0000256" key="10">
    <source>
        <dbReference type="RuleBase" id="RU362071"/>
    </source>
</evidence>
<comment type="similarity">
    <text evidence="2 10">Belongs to the FliR/MopE/SpaR family.</text>
</comment>
<accession>A0A0P6YN08</accession>
<feature type="transmembrane region" description="Helical" evidence="10">
    <location>
        <begin position="37"/>
        <end position="53"/>
    </location>
</feature>
<keyword evidence="8 10" id="KW-0975">Bacterial flagellum</keyword>
<protein>
    <recommendedName>
        <fullName evidence="3 9">Flagellar biosynthetic protein FliR</fullName>
    </recommendedName>
</protein>
<evidence type="ECO:0000256" key="3">
    <source>
        <dbReference type="ARBA" id="ARBA00021717"/>
    </source>
</evidence>
<name>A0A0P6YN08_9CHLR</name>
<dbReference type="InterPro" id="IPR006303">
    <property type="entry name" value="FliR"/>
</dbReference>
<feature type="transmembrane region" description="Helical" evidence="10">
    <location>
        <begin position="65"/>
        <end position="86"/>
    </location>
</feature>
<dbReference type="GO" id="GO:0044780">
    <property type="term" value="P:bacterial-type flagellum assembly"/>
    <property type="evidence" value="ECO:0007669"/>
    <property type="project" value="UniProtKB-UniRule"/>
</dbReference>
<dbReference type="GO" id="GO:0005886">
    <property type="term" value="C:plasma membrane"/>
    <property type="evidence" value="ECO:0007669"/>
    <property type="project" value="UniProtKB-SubCell"/>
</dbReference>
<comment type="caution">
    <text evidence="11">The sequence shown here is derived from an EMBL/GenBank/DDBJ whole genome shotgun (WGS) entry which is preliminary data.</text>
</comment>
<sequence>MIMVSVAQAQFFFLALTRVLALLARLPVLGGQTIPTSVRIGLGILLTTLIFPWQSIAKDAPALSLFPFTVAILRELIIGLTAGLALDLTFGALQAAGELIGLGSGFAAGRYLNPLMGDSGSVLDQFFVMLAMLIFLIINGHLKVIAALAQTFEVLPLNTSLSSLSLEEILHTSAILILNGIQIALPVYGALLLADLGLGLLARTAPQIQVFFLGLPLKIGAGLLVLGMSLAYTLPGLISLLEQAGPRMLRLLGG</sequence>
<gene>
    <name evidence="11" type="ORF">SE15_02875</name>
</gene>
<dbReference type="AlphaFoldDB" id="A0A0P6YN08"/>
<dbReference type="PANTHER" id="PTHR30065:SF1">
    <property type="entry name" value="SURFACE PRESENTATION OF ANTIGENS PROTEIN SPAR"/>
    <property type="match status" value="1"/>
</dbReference>
<reference evidence="11 12" key="1">
    <citation type="submission" date="2015-07" db="EMBL/GenBank/DDBJ databases">
        <title>Whole genome sequence of Thermanaerothrix daxensis DSM 23592.</title>
        <authorList>
            <person name="Hemp J."/>
            <person name="Ward L.M."/>
            <person name="Pace L.A."/>
            <person name="Fischer W.W."/>
        </authorList>
    </citation>
    <scope>NUCLEOTIDE SEQUENCE [LARGE SCALE GENOMIC DNA]</scope>
    <source>
        <strain evidence="11 12">GNS-1</strain>
    </source>
</reference>
<keyword evidence="6 10" id="KW-1133">Transmembrane helix</keyword>
<evidence type="ECO:0000256" key="5">
    <source>
        <dbReference type="ARBA" id="ARBA00022692"/>
    </source>
</evidence>
<evidence type="ECO:0000256" key="1">
    <source>
        <dbReference type="ARBA" id="ARBA00002578"/>
    </source>
</evidence>
<feature type="transmembrane region" description="Helical" evidence="10">
    <location>
        <begin position="125"/>
        <end position="149"/>
    </location>
</feature>
<keyword evidence="5 10" id="KW-0812">Transmembrane</keyword>
<keyword evidence="7 10" id="KW-0472">Membrane</keyword>
<feature type="transmembrane region" description="Helical" evidence="10">
    <location>
        <begin position="210"/>
        <end position="232"/>
    </location>
</feature>
<dbReference type="GO" id="GO:0009425">
    <property type="term" value="C:bacterial-type flagellum basal body"/>
    <property type="evidence" value="ECO:0007669"/>
    <property type="project" value="UniProtKB-SubCell"/>
</dbReference>
<evidence type="ECO:0000256" key="8">
    <source>
        <dbReference type="ARBA" id="ARBA00023143"/>
    </source>
</evidence>
<comment type="subcellular location">
    <subcellularLocation>
        <location evidence="10">Cell membrane</location>
        <topology evidence="10">Multi-pass membrane protein</topology>
    </subcellularLocation>
    <subcellularLocation>
        <location evidence="10">Bacterial flagellum basal body</location>
    </subcellularLocation>
</comment>